<dbReference type="InterPro" id="IPR022927">
    <property type="entry name" value="RppH"/>
</dbReference>
<comment type="caution">
    <text evidence="6">The sequence shown here is derived from an EMBL/GenBank/DDBJ whole genome shotgun (WGS) entry which is preliminary data.</text>
</comment>
<dbReference type="InterPro" id="IPR020084">
    <property type="entry name" value="NUDIX_hydrolase_CS"/>
</dbReference>
<evidence type="ECO:0000256" key="3">
    <source>
        <dbReference type="ARBA" id="ARBA00022801"/>
    </source>
</evidence>
<evidence type="ECO:0000256" key="1">
    <source>
        <dbReference type="ARBA" id="ARBA00001936"/>
    </source>
</evidence>
<evidence type="ECO:0000313" key="6">
    <source>
        <dbReference type="EMBL" id="MCF4097531.1"/>
    </source>
</evidence>
<sequence length="174" mass="20108">MKQPIDREQMPYRFCAGVCLVNDKGQVFAGRRKSKPGVSQEFEWQFPQGGIDDGEAPLEAAKRELYEETNVTSIELLYEVPKWLSYDLPEPLLGKALKGKYRGQQQRWFVFRFTGDDSEINVTAPANGTHRAEFSEWAWRDIGDMPDLIVPFKKELYEQLVTLVRPQIEAEHQV</sequence>
<dbReference type="NCBIfam" id="NF001938">
    <property type="entry name" value="PRK00714.1-5"/>
    <property type="match status" value="1"/>
</dbReference>
<comment type="cofactor">
    <cofactor evidence="4">
        <name>a divalent metal cation</name>
        <dbReference type="ChEBI" id="CHEBI:60240"/>
    </cofactor>
</comment>
<comment type="cofactor">
    <cofactor evidence="2">
        <name>Mg(2+)</name>
        <dbReference type="ChEBI" id="CHEBI:18420"/>
    </cofactor>
</comment>
<evidence type="ECO:0000313" key="7">
    <source>
        <dbReference type="Proteomes" id="UP001201217"/>
    </source>
</evidence>
<dbReference type="CDD" id="cd03671">
    <property type="entry name" value="NUDIX_Ap4A_hydrolase_plant_like"/>
    <property type="match status" value="1"/>
</dbReference>
<dbReference type="InterPro" id="IPR020476">
    <property type="entry name" value="Nudix_hydrolase"/>
</dbReference>
<dbReference type="InterPro" id="IPR015797">
    <property type="entry name" value="NUDIX_hydrolase-like_dom_sf"/>
</dbReference>
<dbReference type="PROSITE" id="PS00893">
    <property type="entry name" value="NUDIX_BOX"/>
    <property type="match status" value="1"/>
</dbReference>
<dbReference type="EMBL" id="JAKGTI010000001">
    <property type="protein sequence ID" value="MCF4097531.1"/>
    <property type="molecule type" value="Genomic_DNA"/>
</dbReference>
<dbReference type="PROSITE" id="PS51462">
    <property type="entry name" value="NUDIX"/>
    <property type="match status" value="1"/>
</dbReference>
<evidence type="ECO:0000259" key="5">
    <source>
        <dbReference type="PROSITE" id="PS51462"/>
    </source>
</evidence>
<dbReference type="SUPFAM" id="SSF55811">
    <property type="entry name" value="Nudix"/>
    <property type="match status" value="1"/>
</dbReference>
<proteinExistence type="inferred from homology"/>
<dbReference type="Proteomes" id="UP001201217">
    <property type="component" value="Unassembled WGS sequence"/>
</dbReference>
<accession>A0ABS9E7W0</accession>
<dbReference type="HAMAP" id="MF_00298">
    <property type="entry name" value="Nudix_RppH"/>
    <property type="match status" value="1"/>
</dbReference>
<dbReference type="PANTHER" id="PTHR11839:SF22">
    <property type="entry name" value="NUDIX HYDROLASE 26, CHLOROPLASTIC"/>
    <property type="match status" value="1"/>
</dbReference>
<evidence type="ECO:0000256" key="2">
    <source>
        <dbReference type="ARBA" id="ARBA00001946"/>
    </source>
</evidence>
<dbReference type="Gene3D" id="3.90.79.10">
    <property type="entry name" value="Nucleoside Triphosphate Pyrophosphohydrolase"/>
    <property type="match status" value="1"/>
</dbReference>
<comment type="function">
    <text evidence="4">Accelerates the degradation of transcripts by removing pyrophosphate from the 5'-end of triphosphorylated RNA, leading to a more labile monophosphorylated state that can stimulate subsequent ribonuclease cleavage.</text>
</comment>
<feature type="short sequence motif" description="Nudix box" evidence="4">
    <location>
        <begin position="49"/>
        <end position="70"/>
    </location>
</feature>
<name>A0ABS9E7W0_9HYPH</name>
<reference evidence="6 7" key="1">
    <citation type="submission" date="2022-01" db="EMBL/GenBank/DDBJ databases">
        <title>Maritalea mediterranea sp. nov., isolated from marine plastic residues from the Malva-rosa beach (Valencia, Spain).</title>
        <authorList>
            <person name="Vidal-Verdu A."/>
            <person name="Molina-Menor E."/>
            <person name="Pascual J."/>
            <person name="Pereto J."/>
            <person name="Porcar M."/>
        </authorList>
    </citation>
    <scope>NUCLEOTIDE SEQUENCE [LARGE SCALE GENOMIC DNA]</scope>
    <source>
        <strain evidence="6 7">P4.10X</strain>
    </source>
</reference>
<protein>
    <recommendedName>
        <fullName evidence="4">RNA pyrophosphohydrolase</fullName>
        <ecNumber evidence="4">3.6.1.-</ecNumber>
    </recommendedName>
    <alternativeName>
        <fullName evidence="4">(Di)nucleoside polyphosphate hydrolase</fullName>
    </alternativeName>
</protein>
<dbReference type="PANTHER" id="PTHR11839">
    <property type="entry name" value="UDP/ADP-SUGAR PYROPHOSPHATASE"/>
    <property type="match status" value="1"/>
</dbReference>
<comment type="similarity">
    <text evidence="4">Belongs to the Nudix hydrolase family. RppH subfamily.</text>
</comment>
<dbReference type="Pfam" id="PF00293">
    <property type="entry name" value="NUDIX"/>
    <property type="match status" value="1"/>
</dbReference>
<dbReference type="InterPro" id="IPR000086">
    <property type="entry name" value="NUDIX_hydrolase_dom"/>
</dbReference>
<keyword evidence="3 4" id="KW-0378">Hydrolase</keyword>
<organism evidence="6 7">
    <name type="scientific">Maritalea mediterranea</name>
    <dbReference type="NCBI Taxonomy" id="2909667"/>
    <lineage>
        <taxon>Bacteria</taxon>
        <taxon>Pseudomonadati</taxon>
        <taxon>Pseudomonadota</taxon>
        <taxon>Alphaproteobacteria</taxon>
        <taxon>Hyphomicrobiales</taxon>
        <taxon>Devosiaceae</taxon>
        <taxon>Maritalea</taxon>
    </lineage>
</organism>
<dbReference type="PRINTS" id="PR00502">
    <property type="entry name" value="NUDIXFAMILY"/>
</dbReference>
<gene>
    <name evidence="4" type="primary">rppH</name>
    <name evidence="4" type="synonym">nudH</name>
    <name evidence="6" type="ORF">L1I42_03390</name>
</gene>
<keyword evidence="7" id="KW-1185">Reference proteome</keyword>
<comment type="cofactor">
    <cofactor evidence="1">
        <name>Mn(2+)</name>
        <dbReference type="ChEBI" id="CHEBI:29035"/>
    </cofactor>
</comment>
<evidence type="ECO:0000256" key="4">
    <source>
        <dbReference type="HAMAP-Rule" id="MF_00298"/>
    </source>
</evidence>
<feature type="domain" description="Nudix hydrolase" evidence="5">
    <location>
        <begin position="11"/>
        <end position="162"/>
    </location>
</feature>
<dbReference type="EC" id="3.6.1.-" evidence="4"/>
<dbReference type="RefSeq" id="WP_236113093.1">
    <property type="nucleotide sequence ID" value="NZ_JAKGTI010000001.1"/>
</dbReference>
<dbReference type="GO" id="GO:0016787">
    <property type="term" value="F:hydrolase activity"/>
    <property type="evidence" value="ECO:0007669"/>
    <property type="project" value="UniProtKB-KW"/>
</dbReference>